<evidence type="ECO:0000313" key="6">
    <source>
        <dbReference type="Proteomes" id="UP000435837"/>
    </source>
</evidence>
<accession>A0A640RYN4</accession>
<feature type="region of interest" description="Disordered" evidence="3">
    <location>
        <begin position="292"/>
        <end position="385"/>
    </location>
</feature>
<feature type="domain" description="ABC transporter" evidence="4">
    <location>
        <begin position="69"/>
        <end position="300"/>
    </location>
</feature>
<dbReference type="InterPro" id="IPR003593">
    <property type="entry name" value="AAA+_ATPase"/>
</dbReference>
<keyword evidence="2 5" id="KW-0067">ATP-binding</keyword>
<feature type="region of interest" description="Disordered" evidence="3">
    <location>
        <begin position="1"/>
        <end position="65"/>
    </location>
</feature>
<dbReference type="Gene3D" id="3.40.50.300">
    <property type="entry name" value="P-loop containing nucleotide triphosphate hydrolases"/>
    <property type="match status" value="1"/>
</dbReference>
<keyword evidence="1" id="KW-0547">Nucleotide-binding</keyword>
<feature type="compositionally biased region" description="Basic and acidic residues" evidence="3">
    <location>
        <begin position="12"/>
        <end position="21"/>
    </location>
</feature>
<dbReference type="PANTHER" id="PTHR43582:SF2">
    <property type="entry name" value="LINEARMYCIN RESISTANCE ATP-BINDING PROTEIN LNRL"/>
    <property type="match status" value="1"/>
</dbReference>
<organism evidence="5 6">
    <name type="scientific">Streptomyces caniferus</name>
    <dbReference type="NCBI Taxonomy" id="285557"/>
    <lineage>
        <taxon>Bacteria</taxon>
        <taxon>Bacillati</taxon>
        <taxon>Actinomycetota</taxon>
        <taxon>Actinomycetes</taxon>
        <taxon>Kitasatosporales</taxon>
        <taxon>Streptomycetaceae</taxon>
        <taxon>Streptomyces</taxon>
    </lineage>
</organism>
<proteinExistence type="predicted"/>
<dbReference type="InterPro" id="IPR003439">
    <property type="entry name" value="ABC_transporter-like_ATP-bd"/>
</dbReference>
<evidence type="ECO:0000259" key="4">
    <source>
        <dbReference type="PROSITE" id="PS50893"/>
    </source>
</evidence>
<dbReference type="Pfam" id="PF00005">
    <property type="entry name" value="ABC_tran"/>
    <property type="match status" value="1"/>
</dbReference>
<dbReference type="SMART" id="SM00382">
    <property type="entry name" value="AAA"/>
    <property type="match status" value="1"/>
</dbReference>
<evidence type="ECO:0000313" key="5">
    <source>
        <dbReference type="EMBL" id="GFE03980.1"/>
    </source>
</evidence>
<reference evidence="5 6" key="1">
    <citation type="submission" date="2019-12" db="EMBL/GenBank/DDBJ databases">
        <title>Whole genome shotgun sequence of Streptomyces caniferus NBRC 15389.</title>
        <authorList>
            <person name="Ichikawa N."/>
            <person name="Kimura A."/>
            <person name="Kitahashi Y."/>
            <person name="Komaki H."/>
            <person name="Tamura T."/>
        </authorList>
    </citation>
    <scope>NUCLEOTIDE SEQUENCE [LARGE SCALE GENOMIC DNA]</scope>
    <source>
        <strain evidence="5 6">NBRC 15389</strain>
    </source>
</reference>
<dbReference type="PANTHER" id="PTHR43582">
    <property type="entry name" value="LINEARMYCIN RESISTANCE ATP-BINDING PROTEIN LNRL"/>
    <property type="match status" value="1"/>
</dbReference>
<dbReference type="PROSITE" id="PS50893">
    <property type="entry name" value="ABC_TRANSPORTER_2"/>
    <property type="match status" value="1"/>
</dbReference>
<evidence type="ECO:0000256" key="1">
    <source>
        <dbReference type="ARBA" id="ARBA00022741"/>
    </source>
</evidence>
<dbReference type="SUPFAM" id="SSF52540">
    <property type="entry name" value="P-loop containing nucleoside triphosphate hydrolases"/>
    <property type="match status" value="1"/>
</dbReference>
<evidence type="ECO:0000256" key="2">
    <source>
        <dbReference type="ARBA" id="ARBA00022840"/>
    </source>
</evidence>
<dbReference type="EMBL" id="BLIN01000001">
    <property type="protein sequence ID" value="GFE03980.1"/>
    <property type="molecule type" value="Genomic_DNA"/>
</dbReference>
<dbReference type="AlphaFoldDB" id="A0A640RYN4"/>
<sequence>MSGAVGPAGEPHATEAARPDATDGAPDVTAPTSDMTTLSRDGTAPGPDVTASRPDMTANGPDATAPDAVTCRALRYAFGETKAVDGVDLSVRPGEVFGLLGPNGAGKTTAIRCITTLLPVPAGMVRVFGHDAAKERMAVRRLLGYVPQQLSADAGLTGRENVALFARVFDVPRRERAARIAQALEAVGLTDAAGRLAKTYSGGMIRRLELAQALVSAPRLLMLDEPTIGLDPIARTSVWEHINAVRAATGMTVLVTTHYMDEADQYCDRLALMHHGRIRALGTPDELRSALHARRRAAASTAPTAPDPAATAAPAPADAPSSPPSAGPADAPSSSSSPSSAPSRSSDAVPTLEDVFRDVAGSGLDEQSGDFRDVRSTRRTAHRVG</sequence>
<comment type="caution">
    <text evidence="5">The sequence shown here is derived from an EMBL/GenBank/DDBJ whole genome shotgun (WGS) entry which is preliminary data.</text>
</comment>
<dbReference type="Proteomes" id="UP000435837">
    <property type="component" value="Unassembled WGS sequence"/>
</dbReference>
<feature type="compositionally biased region" description="Low complexity" evidence="3">
    <location>
        <begin position="298"/>
        <end position="320"/>
    </location>
</feature>
<feature type="compositionally biased region" description="Low complexity" evidence="3">
    <location>
        <begin position="327"/>
        <end position="348"/>
    </location>
</feature>
<protein>
    <submittedName>
        <fullName evidence="5">ABC transporter ATP-binding protein</fullName>
    </submittedName>
</protein>
<dbReference type="GO" id="GO:0005524">
    <property type="term" value="F:ATP binding"/>
    <property type="evidence" value="ECO:0007669"/>
    <property type="project" value="UniProtKB-KW"/>
</dbReference>
<dbReference type="GO" id="GO:0016887">
    <property type="term" value="F:ATP hydrolysis activity"/>
    <property type="evidence" value="ECO:0007669"/>
    <property type="project" value="InterPro"/>
</dbReference>
<dbReference type="InterPro" id="IPR017871">
    <property type="entry name" value="ABC_transporter-like_CS"/>
</dbReference>
<dbReference type="PROSITE" id="PS00211">
    <property type="entry name" value="ABC_TRANSPORTER_1"/>
    <property type="match status" value="1"/>
</dbReference>
<gene>
    <name evidence="5" type="ORF">Scani_02480</name>
</gene>
<feature type="compositionally biased region" description="Polar residues" evidence="3">
    <location>
        <begin position="30"/>
        <end position="40"/>
    </location>
</feature>
<name>A0A640RYN4_9ACTN</name>
<dbReference type="InterPro" id="IPR027417">
    <property type="entry name" value="P-loop_NTPase"/>
</dbReference>
<evidence type="ECO:0000256" key="3">
    <source>
        <dbReference type="SAM" id="MobiDB-lite"/>
    </source>
</evidence>